<dbReference type="AlphaFoldDB" id="A0A1E5QQ54"/>
<protein>
    <submittedName>
        <fullName evidence="1">Uncharacterized protein</fullName>
    </submittedName>
</protein>
<dbReference type="RefSeq" id="WP_069965514.1">
    <property type="nucleotide sequence ID" value="NZ_CM124774.1"/>
</dbReference>
<dbReference type="EMBL" id="MJGC01000025">
    <property type="protein sequence ID" value="OEJ76805.1"/>
    <property type="molecule type" value="Genomic_DNA"/>
</dbReference>
<dbReference type="OrthoDB" id="582684at2"/>
<evidence type="ECO:0000313" key="1">
    <source>
        <dbReference type="EMBL" id="OEJ76805.1"/>
    </source>
</evidence>
<proteinExistence type="predicted"/>
<organism evidence="1">
    <name type="scientific">Desertifilum tharense IPPAS B-1220</name>
    <dbReference type="NCBI Taxonomy" id="1781255"/>
    <lineage>
        <taxon>Bacteria</taxon>
        <taxon>Bacillati</taxon>
        <taxon>Cyanobacteriota</taxon>
        <taxon>Cyanophyceae</taxon>
        <taxon>Desertifilales</taxon>
        <taxon>Desertifilaceae</taxon>
        <taxon>Desertifilum</taxon>
    </lineage>
</organism>
<accession>A0A1E5QQ54</accession>
<dbReference type="STRING" id="1781255.BH720_02170"/>
<sequence>MIYYLLRSRLDGNYLVAHLQPSDSGYLLLFREDFEALSYVNAHAGEVAHKFAVESIPNSQLSPLMKRWGFHGVGIVQDPLVPRVEFLAQPS</sequence>
<name>A0A1E5QQ54_9CYAN</name>
<gene>
    <name evidence="1" type="ORF">BH720_02170</name>
</gene>
<comment type="caution">
    <text evidence="1">The sequence shown here is derived from an EMBL/GenBank/DDBJ whole genome shotgun (WGS) entry which is preliminary data.</text>
</comment>
<reference evidence="1" key="1">
    <citation type="submission" date="2016-09" db="EMBL/GenBank/DDBJ databases">
        <title>Draft genome of thermotolerant cyanobacterium Desertifilum sp. strain IPPAS B-1220.</title>
        <authorList>
            <person name="Sinetova M.A."/>
            <person name="Bolakhan K."/>
            <person name="Zayadan B.K."/>
            <person name="Mironov K.S."/>
            <person name="Ustinova V."/>
            <person name="Kupriyanova E.V."/>
            <person name="Sidorov R.A."/>
            <person name="Skrypnik A.N."/>
            <person name="Gogoleva N.E."/>
            <person name="Gogolev Y.V."/>
            <person name="Los D.A."/>
        </authorList>
    </citation>
    <scope>NUCLEOTIDE SEQUENCE [LARGE SCALE GENOMIC DNA]</scope>
    <source>
        <strain evidence="1">IPPAS B-1220</strain>
    </source>
</reference>